<dbReference type="AlphaFoldDB" id="A0A976IAZ6"/>
<organism evidence="3 4">
    <name type="scientific">Bremia lactucae</name>
    <name type="common">Lettuce downy mildew</name>
    <dbReference type="NCBI Taxonomy" id="4779"/>
    <lineage>
        <taxon>Eukaryota</taxon>
        <taxon>Sar</taxon>
        <taxon>Stramenopiles</taxon>
        <taxon>Oomycota</taxon>
        <taxon>Peronosporomycetes</taxon>
        <taxon>Peronosporales</taxon>
        <taxon>Peronosporaceae</taxon>
        <taxon>Bremia</taxon>
    </lineage>
</organism>
<dbReference type="RefSeq" id="XP_067814478.1">
    <property type="nucleotide sequence ID" value="XM_067966917.1"/>
</dbReference>
<dbReference type="GeneID" id="94352588"/>
<dbReference type="EMBL" id="SHOA02000002">
    <property type="protein sequence ID" value="TDH64979.1"/>
    <property type="molecule type" value="Genomic_DNA"/>
</dbReference>
<evidence type="ECO:0000256" key="2">
    <source>
        <dbReference type="SAM" id="SignalP"/>
    </source>
</evidence>
<evidence type="ECO:0000256" key="1">
    <source>
        <dbReference type="SAM" id="Phobius"/>
    </source>
</evidence>
<gene>
    <name evidence="3" type="ORF">CCR75_008870</name>
</gene>
<feature type="chain" id="PRO_5037769383" description="RxLR effector protein" evidence="2">
    <location>
        <begin position="21"/>
        <end position="123"/>
    </location>
</feature>
<name>A0A976IAZ6_BRELC</name>
<keyword evidence="2" id="KW-0732">Signal</keyword>
<keyword evidence="1" id="KW-1133">Transmembrane helix</keyword>
<dbReference type="KEGG" id="blac:94352588"/>
<dbReference type="Proteomes" id="UP000294530">
    <property type="component" value="Unassembled WGS sequence"/>
</dbReference>
<dbReference type="OrthoDB" id="109248at2759"/>
<proteinExistence type="predicted"/>
<sequence length="123" mass="13840">MRWNFIIVIIVATSAVWVIGEDTSTVQTESKKSSTLPAHHYLKGRKAAIMTTATDDEGRVFAENFASLKTGFAKSLEKIRQKYRSIDEFLKDNPVIRKEIIVAIVLLTLIVASPIVVNWFYPA</sequence>
<evidence type="ECO:0000313" key="4">
    <source>
        <dbReference type="Proteomes" id="UP000294530"/>
    </source>
</evidence>
<comment type="caution">
    <text evidence="3">The sequence shown here is derived from an EMBL/GenBank/DDBJ whole genome shotgun (WGS) entry which is preliminary data.</text>
</comment>
<reference evidence="3 4" key="1">
    <citation type="journal article" date="2021" name="Genome Biol.">
        <title>AFLAP: assembly-free linkage analysis pipeline using k-mers from genome sequencing data.</title>
        <authorList>
            <person name="Fletcher K."/>
            <person name="Zhang L."/>
            <person name="Gil J."/>
            <person name="Han R."/>
            <person name="Cavanaugh K."/>
            <person name="Michelmore R."/>
        </authorList>
    </citation>
    <scope>NUCLEOTIDE SEQUENCE [LARGE SCALE GENOMIC DNA]</scope>
    <source>
        <strain evidence="3 4">SF5</strain>
    </source>
</reference>
<accession>A0A976IAZ6</accession>
<feature type="signal peptide" evidence="2">
    <location>
        <begin position="1"/>
        <end position="20"/>
    </location>
</feature>
<protein>
    <recommendedName>
        <fullName evidence="5">RxLR effector protein</fullName>
    </recommendedName>
</protein>
<keyword evidence="1" id="KW-0812">Transmembrane</keyword>
<evidence type="ECO:0000313" key="3">
    <source>
        <dbReference type="EMBL" id="TDH64979.1"/>
    </source>
</evidence>
<feature type="transmembrane region" description="Helical" evidence="1">
    <location>
        <begin position="100"/>
        <end position="121"/>
    </location>
</feature>
<keyword evidence="1" id="KW-0472">Membrane</keyword>
<evidence type="ECO:0008006" key="5">
    <source>
        <dbReference type="Google" id="ProtNLM"/>
    </source>
</evidence>
<keyword evidence="4" id="KW-1185">Reference proteome</keyword>